<dbReference type="AlphaFoldDB" id="A0A8J3R7R0"/>
<feature type="transmembrane region" description="Helical" evidence="11">
    <location>
        <begin position="351"/>
        <end position="374"/>
    </location>
</feature>
<dbReference type="InterPro" id="IPR007315">
    <property type="entry name" value="PIG-V/Gpi18"/>
</dbReference>
<feature type="transmembrane region" description="Helical" evidence="11">
    <location>
        <begin position="261"/>
        <end position="280"/>
    </location>
</feature>
<dbReference type="Pfam" id="PF04188">
    <property type="entry name" value="Mannosyl_trans2"/>
    <property type="match status" value="1"/>
</dbReference>
<dbReference type="PANTHER" id="PTHR12468">
    <property type="entry name" value="GPI MANNOSYLTRANSFERASE 2"/>
    <property type="match status" value="1"/>
</dbReference>
<keyword evidence="8 11" id="KW-1133">Transmembrane helix</keyword>
<evidence type="ECO:0000256" key="11">
    <source>
        <dbReference type="SAM" id="Phobius"/>
    </source>
</evidence>
<keyword evidence="6 11" id="KW-0812">Transmembrane</keyword>
<evidence type="ECO:0000256" key="7">
    <source>
        <dbReference type="ARBA" id="ARBA00022824"/>
    </source>
</evidence>
<accession>A0A8J3R7R0</accession>
<organism evidence="12 13">
    <name type="scientific">Sphaerimonospora thailandensis</name>
    <dbReference type="NCBI Taxonomy" id="795644"/>
    <lineage>
        <taxon>Bacteria</taxon>
        <taxon>Bacillati</taxon>
        <taxon>Actinomycetota</taxon>
        <taxon>Actinomycetes</taxon>
        <taxon>Streptosporangiales</taxon>
        <taxon>Streptosporangiaceae</taxon>
        <taxon>Sphaerimonospora</taxon>
    </lineage>
</organism>
<proteinExistence type="predicted"/>
<evidence type="ECO:0000256" key="6">
    <source>
        <dbReference type="ARBA" id="ARBA00022692"/>
    </source>
</evidence>
<keyword evidence="3" id="KW-0337">GPI-anchor biosynthesis</keyword>
<dbReference type="UniPathway" id="UPA00196"/>
<keyword evidence="9 11" id="KW-0472">Membrane</keyword>
<keyword evidence="7" id="KW-0256">Endoplasmic reticulum</keyword>
<comment type="caution">
    <text evidence="12">The sequence shown here is derived from an EMBL/GenBank/DDBJ whole genome shotgun (WGS) entry which is preliminary data.</text>
</comment>
<feature type="transmembrane region" description="Helical" evidence="11">
    <location>
        <begin position="329"/>
        <end position="344"/>
    </location>
</feature>
<evidence type="ECO:0000256" key="3">
    <source>
        <dbReference type="ARBA" id="ARBA00022502"/>
    </source>
</evidence>
<feature type="transmembrane region" description="Helical" evidence="11">
    <location>
        <begin position="146"/>
        <end position="165"/>
    </location>
</feature>
<sequence>MTEFQRTAPEQEPEQEMAPDSTVPDSTATEGTADREGAAGGGAVRRLPRLSRLSSRVLSRPGDRTALLVWFFWHVAAYIYMVLAAPGRTEDPILDRLTPWDSDNFIAIAAYGYDGPPDMPDAPKLTAFFPGLPLLLRYLHVFVDDWSLAIVLVSLVASAVVAVALSRLSESYREGSGVWTVLAFFLSPFAVFMLAGYSEAPFLALAIPAWLLARRGRWEAAAVCAAFASCVRISGLFLALGLAVQFLVARNGLRGAGWRKIPWLALPGVPVLAYMLYLWGRTGDPMEWKRVEAEYWGRYAELPWTVLKNTWQRSIEDPVSLQTSYREEILAAAVLVALIIWQLVRRRWGAFAYLAPQAVALLAMSSFYMSVGRASLLWWPLYLSVGIAGARRPWVFMAYLSVAAPVMAINVGNFTTGSWVG</sequence>
<evidence type="ECO:0000313" key="13">
    <source>
        <dbReference type="Proteomes" id="UP000610966"/>
    </source>
</evidence>
<evidence type="ECO:0000256" key="5">
    <source>
        <dbReference type="ARBA" id="ARBA00022679"/>
    </source>
</evidence>
<feature type="transmembrane region" description="Helical" evidence="11">
    <location>
        <begin position="65"/>
        <end position="85"/>
    </location>
</feature>
<feature type="transmembrane region" description="Helical" evidence="11">
    <location>
        <begin position="218"/>
        <end position="249"/>
    </location>
</feature>
<keyword evidence="4" id="KW-0328">Glycosyltransferase</keyword>
<feature type="transmembrane region" description="Helical" evidence="11">
    <location>
        <begin position="394"/>
        <end position="415"/>
    </location>
</feature>
<reference evidence="12" key="1">
    <citation type="submission" date="2021-01" db="EMBL/GenBank/DDBJ databases">
        <title>Whole genome shotgun sequence of Sphaerimonospora thailandensis NBRC 107569.</title>
        <authorList>
            <person name="Komaki H."/>
            <person name="Tamura T."/>
        </authorList>
    </citation>
    <scope>NUCLEOTIDE SEQUENCE</scope>
    <source>
        <strain evidence="12">NBRC 107569</strain>
    </source>
</reference>
<keyword evidence="13" id="KW-1185">Reference proteome</keyword>
<keyword evidence="5" id="KW-0808">Transferase</keyword>
<evidence type="ECO:0000256" key="10">
    <source>
        <dbReference type="SAM" id="MobiDB-lite"/>
    </source>
</evidence>
<dbReference type="RefSeq" id="WP_204016573.1">
    <property type="nucleotide sequence ID" value="NZ_BOOG01000026.1"/>
</dbReference>
<dbReference type="GO" id="GO:0004376">
    <property type="term" value="F:GPI mannosyltransferase activity"/>
    <property type="evidence" value="ECO:0007669"/>
    <property type="project" value="InterPro"/>
</dbReference>
<dbReference type="GO" id="GO:0006506">
    <property type="term" value="P:GPI anchor biosynthetic process"/>
    <property type="evidence" value="ECO:0007669"/>
    <property type="project" value="UniProtKB-UniPathway"/>
</dbReference>
<evidence type="ECO:0000256" key="2">
    <source>
        <dbReference type="ARBA" id="ARBA00004687"/>
    </source>
</evidence>
<dbReference type="PANTHER" id="PTHR12468:SF2">
    <property type="entry name" value="GPI MANNOSYLTRANSFERASE 2"/>
    <property type="match status" value="1"/>
</dbReference>
<dbReference type="Proteomes" id="UP000610966">
    <property type="component" value="Unassembled WGS sequence"/>
</dbReference>
<evidence type="ECO:0000313" key="12">
    <source>
        <dbReference type="EMBL" id="GIH70871.1"/>
    </source>
</evidence>
<name>A0A8J3R7R0_9ACTN</name>
<dbReference type="GO" id="GO:0000009">
    <property type="term" value="F:alpha-1,6-mannosyltransferase activity"/>
    <property type="evidence" value="ECO:0007669"/>
    <property type="project" value="InterPro"/>
</dbReference>
<gene>
    <name evidence="12" type="ORF">Mth01_31240</name>
</gene>
<evidence type="ECO:0000256" key="1">
    <source>
        <dbReference type="ARBA" id="ARBA00004477"/>
    </source>
</evidence>
<evidence type="ECO:0008006" key="14">
    <source>
        <dbReference type="Google" id="ProtNLM"/>
    </source>
</evidence>
<feature type="region of interest" description="Disordered" evidence="10">
    <location>
        <begin position="1"/>
        <end position="42"/>
    </location>
</feature>
<dbReference type="EMBL" id="BOOG01000026">
    <property type="protein sequence ID" value="GIH70871.1"/>
    <property type="molecule type" value="Genomic_DNA"/>
</dbReference>
<feature type="transmembrane region" description="Helical" evidence="11">
    <location>
        <begin position="177"/>
        <end position="198"/>
    </location>
</feature>
<dbReference type="GO" id="GO:0016020">
    <property type="term" value="C:membrane"/>
    <property type="evidence" value="ECO:0007669"/>
    <property type="project" value="GOC"/>
</dbReference>
<evidence type="ECO:0000256" key="9">
    <source>
        <dbReference type="ARBA" id="ARBA00023136"/>
    </source>
</evidence>
<evidence type="ECO:0000256" key="8">
    <source>
        <dbReference type="ARBA" id="ARBA00022989"/>
    </source>
</evidence>
<protein>
    <recommendedName>
        <fullName evidence="14">Mannosyltransferase PIG-V</fullName>
    </recommendedName>
</protein>
<evidence type="ECO:0000256" key="4">
    <source>
        <dbReference type="ARBA" id="ARBA00022676"/>
    </source>
</evidence>
<comment type="subcellular location">
    <subcellularLocation>
        <location evidence="1">Endoplasmic reticulum membrane</location>
        <topology evidence="1">Multi-pass membrane protein</topology>
    </subcellularLocation>
</comment>
<dbReference type="GO" id="GO:0031501">
    <property type="term" value="C:mannosyltransferase complex"/>
    <property type="evidence" value="ECO:0007669"/>
    <property type="project" value="TreeGrafter"/>
</dbReference>
<comment type="pathway">
    <text evidence="2">Glycolipid biosynthesis; glycosylphosphatidylinositol-anchor biosynthesis.</text>
</comment>